<name>J9FKM8_9ZZZZ</name>
<organism evidence="1">
    <name type="scientific">gut metagenome</name>
    <dbReference type="NCBI Taxonomy" id="749906"/>
    <lineage>
        <taxon>unclassified sequences</taxon>
        <taxon>metagenomes</taxon>
        <taxon>organismal metagenomes</taxon>
    </lineage>
</organism>
<protein>
    <submittedName>
        <fullName evidence="1">Uncharacterized protein</fullName>
    </submittedName>
</protein>
<sequence length="69" mass="8137">MSVTKDTTGKWMSQVRVKDYTGKTIHRKNVVLPQKKRLWSGKETFSTKPMLDMGMLFRDFVDLYFEDMG</sequence>
<accession>J9FKM8</accession>
<gene>
    <name evidence="1" type="ORF">EVA_16910</name>
</gene>
<evidence type="ECO:0000313" key="1">
    <source>
        <dbReference type="EMBL" id="EJW94983.1"/>
    </source>
</evidence>
<reference evidence="1" key="1">
    <citation type="journal article" date="2012" name="PLoS ONE">
        <title>Gene sets for utilization of primary and secondary nutrition supplies in the distal gut of endangered iberian lynx.</title>
        <authorList>
            <person name="Alcaide M."/>
            <person name="Messina E."/>
            <person name="Richter M."/>
            <person name="Bargiela R."/>
            <person name="Peplies J."/>
            <person name="Huws S.A."/>
            <person name="Newbold C.J."/>
            <person name="Golyshin P.N."/>
            <person name="Simon M.A."/>
            <person name="Lopez G."/>
            <person name="Yakimov M.M."/>
            <person name="Ferrer M."/>
        </authorList>
    </citation>
    <scope>NUCLEOTIDE SEQUENCE</scope>
</reference>
<feature type="non-terminal residue" evidence="1">
    <location>
        <position position="69"/>
    </location>
</feature>
<dbReference type="AlphaFoldDB" id="J9FKM8"/>
<dbReference type="EMBL" id="AMCI01006069">
    <property type="protein sequence ID" value="EJW94983.1"/>
    <property type="molecule type" value="Genomic_DNA"/>
</dbReference>
<proteinExistence type="predicted"/>
<comment type="caution">
    <text evidence="1">The sequence shown here is derived from an EMBL/GenBank/DDBJ whole genome shotgun (WGS) entry which is preliminary data.</text>
</comment>